<comment type="caution">
    <text evidence="1">The sequence shown here is derived from an EMBL/GenBank/DDBJ whole genome shotgun (WGS) entry which is preliminary data.</text>
</comment>
<name>A0ACB8CHL2_DERSI</name>
<evidence type="ECO:0000313" key="1">
    <source>
        <dbReference type="EMBL" id="KAH7942268.1"/>
    </source>
</evidence>
<gene>
    <name evidence="1" type="ORF">HPB49_022493</name>
</gene>
<sequence>MECCGEAQPRAQAERRQPPIRSSAHRSAAMAFKTLRRALSQILLVTIGTCLGLWMCLKIGVQVLLKGKSILTPKQRPEEPACLRDPSLGSHEFVTLQDVTLHYVSAGSHDNPLMVLLHGFPDTWYTWEKQIRHFQKDHWVVAVDMRGCGLSSKTQLVEDYLMSRMVDDVRRLILSLGRRKAIIVGHGLGGMVAWVLATKHEDMVDRLVVVNGPHPLAFHYQLENSFAQMLKSWYIVTFQSPKLPEAVLKANDFELIDKALGPSQVDFKEVVKHSLSRPGALTAALNHYRALWRRDDRLRDLRFRYLNTPTLIVWGQRDRYLTLKLAQLSILQAFGRVEYLTDAGHWVHRERA</sequence>
<protein>
    <submittedName>
        <fullName evidence="1">Uncharacterized protein</fullName>
    </submittedName>
</protein>
<proteinExistence type="predicted"/>
<evidence type="ECO:0000313" key="2">
    <source>
        <dbReference type="Proteomes" id="UP000821865"/>
    </source>
</evidence>
<reference evidence="1" key="1">
    <citation type="submission" date="2020-05" db="EMBL/GenBank/DDBJ databases">
        <title>Large-scale comparative analyses of tick genomes elucidate their genetic diversity and vector capacities.</title>
        <authorList>
            <person name="Jia N."/>
            <person name="Wang J."/>
            <person name="Shi W."/>
            <person name="Du L."/>
            <person name="Sun Y."/>
            <person name="Zhan W."/>
            <person name="Jiang J."/>
            <person name="Wang Q."/>
            <person name="Zhang B."/>
            <person name="Ji P."/>
            <person name="Sakyi L.B."/>
            <person name="Cui X."/>
            <person name="Yuan T."/>
            <person name="Jiang B."/>
            <person name="Yang W."/>
            <person name="Lam T.T.-Y."/>
            <person name="Chang Q."/>
            <person name="Ding S."/>
            <person name="Wang X."/>
            <person name="Zhu J."/>
            <person name="Ruan X."/>
            <person name="Zhao L."/>
            <person name="Wei J."/>
            <person name="Que T."/>
            <person name="Du C."/>
            <person name="Cheng J."/>
            <person name="Dai P."/>
            <person name="Han X."/>
            <person name="Huang E."/>
            <person name="Gao Y."/>
            <person name="Liu J."/>
            <person name="Shao H."/>
            <person name="Ye R."/>
            <person name="Li L."/>
            <person name="Wei W."/>
            <person name="Wang X."/>
            <person name="Wang C."/>
            <person name="Yang T."/>
            <person name="Huo Q."/>
            <person name="Li W."/>
            <person name="Guo W."/>
            <person name="Chen H."/>
            <person name="Zhou L."/>
            <person name="Ni X."/>
            <person name="Tian J."/>
            <person name="Zhou Y."/>
            <person name="Sheng Y."/>
            <person name="Liu T."/>
            <person name="Pan Y."/>
            <person name="Xia L."/>
            <person name="Li J."/>
            <person name="Zhao F."/>
            <person name="Cao W."/>
        </authorList>
    </citation>
    <scope>NUCLEOTIDE SEQUENCE</scope>
    <source>
        <strain evidence="1">Dsil-2018</strain>
    </source>
</reference>
<dbReference type="Proteomes" id="UP000821865">
    <property type="component" value="Chromosome 7"/>
</dbReference>
<keyword evidence="2" id="KW-1185">Reference proteome</keyword>
<organism evidence="1 2">
    <name type="scientific">Dermacentor silvarum</name>
    <name type="common">Tick</name>
    <dbReference type="NCBI Taxonomy" id="543639"/>
    <lineage>
        <taxon>Eukaryota</taxon>
        <taxon>Metazoa</taxon>
        <taxon>Ecdysozoa</taxon>
        <taxon>Arthropoda</taxon>
        <taxon>Chelicerata</taxon>
        <taxon>Arachnida</taxon>
        <taxon>Acari</taxon>
        <taxon>Parasitiformes</taxon>
        <taxon>Ixodida</taxon>
        <taxon>Ixodoidea</taxon>
        <taxon>Ixodidae</taxon>
        <taxon>Rhipicephalinae</taxon>
        <taxon>Dermacentor</taxon>
    </lineage>
</organism>
<accession>A0ACB8CHL2</accession>
<dbReference type="EMBL" id="CM023476">
    <property type="protein sequence ID" value="KAH7942268.1"/>
    <property type="molecule type" value="Genomic_DNA"/>
</dbReference>